<protein>
    <recommendedName>
        <fullName evidence="1">Protein kinase domain-containing protein</fullName>
    </recommendedName>
</protein>
<dbReference type="Pfam" id="PF00069">
    <property type="entry name" value="Pkinase"/>
    <property type="match status" value="1"/>
</dbReference>
<dbReference type="InterPro" id="IPR000719">
    <property type="entry name" value="Prot_kinase_dom"/>
</dbReference>
<evidence type="ECO:0000313" key="2">
    <source>
        <dbReference type="EMBL" id="GLQ75888.1"/>
    </source>
</evidence>
<dbReference type="GO" id="GO:0005524">
    <property type="term" value="F:ATP binding"/>
    <property type="evidence" value="ECO:0007669"/>
    <property type="project" value="InterPro"/>
</dbReference>
<dbReference type="EMBL" id="BSNX01000075">
    <property type="protein sequence ID" value="GLQ75888.1"/>
    <property type="molecule type" value="Genomic_DNA"/>
</dbReference>
<reference evidence="3" key="1">
    <citation type="journal article" date="2019" name="Int. J. Syst. Evol. Microbiol.">
        <title>The Global Catalogue of Microorganisms (GCM) 10K type strain sequencing project: providing services to taxonomists for standard genome sequencing and annotation.</title>
        <authorList>
            <consortium name="The Broad Institute Genomics Platform"/>
            <consortium name="The Broad Institute Genome Sequencing Center for Infectious Disease"/>
            <person name="Wu L."/>
            <person name="Ma J."/>
        </authorList>
    </citation>
    <scope>NUCLEOTIDE SEQUENCE [LARGE SCALE GENOMIC DNA]</scope>
    <source>
        <strain evidence="3">NBRC 15640</strain>
    </source>
</reference>
<accession>A0AAV5NZX0</accession>
<dbReference type="AlphaFoldDB" id="A0AAV5NZX0"/>
<dbReference type="PANTHER" id="PTHR48011">
    <property type="entry name" value="CCR4-NOT TRANSCRIPTIONAL COMPLEX SUBUNIT CAF120-RELATED"/>
    <property type="match status" value="1"/>
</dbReference>
<feature type="domain" description="Protein kinase" evidence="1">
    <location>
        <begin position="1"/>
        <end position="213"/>
    </location>
</feature>
<name>A0AAV5NZX0_9VIBR</name>
<dbReference type="SMART" id="SM00220">
    <property type="entry name" value="S_TKc"/>
    <property type="match status" value="1"/>
</dbReference>
<evidence type="ECO:0000259" key="1">
    <source>
        <dbReference type="PROSITE" id="PS50011"/>
    </source>
</evidence>
<dbReference type="InterPro" id="IPR052751">
    <property type="entry name" value="Plant_MAPKKK"/>
</dbReference>
<dbReference type="Gene3D" id="1.10.510.10">
    <property type="entry name" value="Transferase(Phosphotransferase) domain 1"/>
    <property type="match status" value="1"/>
</dbReference>
<dbReference type="SUPFAM" id="SSF56112">
    <property type="entry name" value="Protein kinase-like (PK-like)"/>
    <property type="match status" value="1"/>
</dbReference>
<dbReference type="PANTHER" id="PTHR48011:SF4">
    <property type="entry name" value="MITOGEN-ACTIVATED PROTEIN KINASE KINASE KINASE 19"/>
    <property type="match status" value="1"/>
</dbReference>
<gene>
    <name evidence="2" type="ORF">GCM10007932_52510</name>
</gene>
<dbReference type="Proteomes" id="UP001156690">
    <property type="component" value="Unassembled WGS sequence"/>
</dbReference>
<evidence type="ECO:0000313" key="3">
    <source>
        <dbReference type="Proteomes" id="UP001156690"/>
    </source>
</evidence>
<dbReference type="PROSITE" id="PS50011">
    <property type="entry name" value="PROTEIN_KINASE_DOM"/>
    <property type="match status" value="1"/>
</dbReference>
<sequence>MLDGVVNPMNTSRGRELVTRVKAHQLITIGESPDRYIKQFETKEPLEREWAALQECRGSQIQKVLDVDWSNLQLTLEFDQHAIPLSDFNPQDVALFTSLLSHVIQSIKHCHKNGWVHGDIKPSNILYVPNLRTIRLIDFGASHRIGTSREALTDWQATPMFASPNQLSGEGLVDTGDDWFPLLQIIDQVMSVARDNSIRSTLFTWRDALSIEV</sequence>
<dbReference type="InterPro" id="IPR011009">
    <property type="entry name" value="Kinase-like_dom_sf"/>
</dbReference>
<comment type="caution">
    <text evidence="2">The sequence shown here is derived from an EMBL/GenBank/DDBJ whole genome shotgun (WGS) entry which is preliminary data.</text>
</comment>
<dbReference type="GO" id="GO:0007165">
    <property type="term" value="P:signal transduction"/>
    <property type="evidence" value="ECO:0007669"/>
    <property type="project" value="TreeGrafter"/>
</dbReference>
<keyword evidence="3" id="KW-1185">Reference proteome</keyword>
<organism evidence="2 3">
    <name type="scientific">Vibrio penaeicida</name>
    <dbReference type="NCBI Taxonomy" id="104609"/>
    <lineage>
        <taxon>Bacteria</taxon>
        <taxon>Pseudomonadati</taxon>
        <taxon>Pseudomonadota</taxon>
        <taxon>Gammaproteobacteria</taxon>
        <taxon>Vibrionales</taxon>
        <taxon>Vibrionaceae</taxon>
        <taxon>Vibrio</taxon>
    </lineage>
</organism>
<dbReference type="RefSeq" id="WP_224055633.1">
    <property type="nucleotide sequence ID" value="NZ_AP025145.1"/>
</dbReference>
<dbReference type="GO" id="GO:0004672">
    <property type="term" value="F:protein kinase activity"/>
    <property type="evidence" value="ECO:0007669"/>
    <property type="project" value="InterPro"/>
</dbReference>
<proteinExistence type="predicted"/>